<dbReference type="Pfam" id="PF12079">
    <property type="entry name" value="DUF3558"/>
    <property type="match status" value="1"/>
</dbReference>
<dbReference type="Proteomes" id="UP000322244">
    <property type="component" value="Unassembled WGS sequence"/>
</dbReference>
<evidence type="ECO:0000256" key="1">
    <source>
        <dbReference type="SAM" id="SignalP"/>
    </source>
</evidence>
<dbReference type="EMBL" id="VLNY01000020">
    <property type="protein sequence ID" value="KAA0017988.1"/>
    <property type="molecule type" value="Genomic_DNA"/>
</dbReference>
<proteinExistence type="predicted"/>
<dbReference type="OrthoDB" id="4761308at2"/>
<dbReference type="InterPro" id="IPR024520">
    <property type="entry name" value="DUF3558"/>
</dbReference>
<protein>
    <submittedName>
        <fullName evidence="2">DUF3558 domain-containing protein</fullName>
    </submittedName>
</protein>
<accession>A0A5A7S5N2</accession>
<sequence>MRRLPLALAAVAVATMAAGCGSTIQGTALPEGSSTAIKDYGKYKDVLQECDAVADDLIAKTVGGDSIERGFFGAICRWDVAGPAGNTKVTFNWFESGSLQVERAATEKLQYAIKDIAIQGRKAFQSQPPNDPDSCGVTAGSPSSGIIGWWVQYRPGAAHPDPCQAAVKLAELTLNLSR</sequence>
<feature type="signal peptide" evidence="1">
    <location>
        <begin position="1"/>
        <end position="17"/>
    </location>
</feature>
<dbReference type="PROSITE" id="PS51257">
    <property type="entry name" value="PROKAR_LIPOPROTEIN"/>
    <property type="match status" value="1"/>
</dbReference>
<comment type="caution">
    <text evidence="2">The sequence shown here is derived from an EMBL/GenBank/DDBJ whole genome shotgun (WGS) entry which is preliminary data.</text>
</comment>
<keyword evidence="3" id="KW-1185">Reference proteome</keyword>
<dbReference type="AlphaFoldDB" id="A0A5A7S5N2"/>
<feature type="chain" id="PRO_5039269963" evidence="1">
    <location>
        <begin position="18"/>
        <end position="178"/>
    </location>
</feature>
<evidence type="ECO:0000313" key="3">
    <source>
        <dbReference type="Proteomes" id="UP000322244"/>
    </source>
</evidence>
<keyword evidence="1" id="KW-0732">Signal</keyword>
<name>A0A5A7S5N2_9NOCA</name>
<gene>
    <name evidence="2" type="ORF">FOY51_24565</name>
</gene>
<reference evidence="2 3" key="1">
    <citation type="submission" date="2019-07" db="EMBL/GenBank/DDBJ databases">
        <title>Rhodococcus cavernicolus sp. nov., isolated from a cave.</title>
        <authorList>
            <person name="Lee S.D."/>
        </authorList>
    </citation>
    <scope>NUCLEOTIDE SEQUENCE [LARGE SCALE GENOMIC DNA]</scope>
    <source>
        <strain evidence="2 3">C1-24</strain>
    </source>
</reference>
<evidence type="ECO:0000313" key="2">
    <source>
        <dbReference type="EMBL" id="KAA0017988.1"/>
    </source>
</evidence>
<organism evidence="2 3">
    <name type="scientific">Antrihabitans cavernicola</name>
    <dbReference type="NCBI Taxonomy" id="2495913"/>
    <lineage>
        <taxon>Bacteria</taxon>
        <taxon>Bacillati</taxon>
        <taxon>Actinomycetota</taxon>
        <taxon>Actinomycetes</taxon>
        <taxon>Mycobacteriales</taxon>
        <taxon>Nocardiaceae</taxon>
        <taxon>Antrihabitans</taxon>
    </lineage>
</organism>